<dbReference type="EMBL" id="AP019376">
    <property type="protein sequence ID" value="BBH90207.1"/>
    <property type="molecule type" value="Genomic_DNA"/>
</dbReference>
<organism evidence="2">
    <name type="scientific">Thermosporothrix sp. COM3</name>
    <dbReference type="NCBI Taxonomy" id="2490863"/>
    <lineage>
        <taxon>Bacteria</taxon>
        <taxon>Bacillati</taxon>
        <taxon>Chloroflexota</taxon>
        <taxon>Ktedonobacteria</taxon>
        <taxon>Ktedonobacterales</taxon>
        <taxon>Thermosporotrichaceae</taxon>
        <taxon>Thermosporothrix</taxon>
    </lineage>
</organism>
<accession>A0A455SP88</accession>
<reference evidence="2" key="1">
    <citation type="submission" date="2018-12" db="EMBL/GenBank/DDBJ databases">
        <title>Novel natural products biosynthetic potential of the class Ktedonobacteria.</title>
        <authorList>
            <person name="Zheng Y."/>
            <person name="Saitou A."/>
            <person name="Wang C.M."/>
            <person name="Toyoda A."/>
            <person name="Minakuchi Y."/>
            <person name="Sekiguchi Y."/>
            <person name="Ueda K."/>
            <person name="Takano H."/>
            <person name="Sakai Y."/>
            <person name="Yokota A."/>
            <person name="Yabe S."/>
        </authorList>
    </citation>
    <scope>NUCLEOTIDE SEQUENCE</scope>
    <source>
        <strain evidence="2">COM3</strain>
    </source>
</reference>
<evidence type="ECO:0000313" key="1">
    <source>
        <dbReference type="EMBL" id="BBH90142.1"/>
    </source>
</evidence>
<evidence type="ECO:0000313" key="3">
    <source>
        <dbReference type="EMBL" id="BBH90272.1"/>
    </source>
</evidence>
<dbReference type="EMBL" id="AP019376">
    <property type="protein sequence ID" value="BBH90272.1"/>
    <property type="molecule type" value="Genomic_DNA"/>
</dbReference>
<dbReference type="AlphaFoldDB" id="A0A455SP88"/>
<dbReference type="EMBL" id="AP019376">
    <property type="protein sequence ID" value="BBH90142.1"/>
    <property type="molecule type" value="Genomic_DNA"/>
</dbReference>
<protein>
    <submittedName>
        <fullName evidence="2">Uncharacterized protein</fullName>
    </submittedName>
</protein>
<sequence length="148" mass="16357">MDRTAALSFLQQEYRELAIEAKFTPEQTADAYSTAIDMSLRHLGVAEQDLPTANVAQADTLKFIALLNYYALKRFSRLLAIRFDVELPGPVKASRSQAFDRVQMLLKDAEAELAGLDIQVGGQTTQGFQLGRLQLDFLEPGLASGSEF</sequence>
<name>A0A455SP88_9CHLR</name>
<gene>
    <name evidence="1" type="ORF">KTC_48930</name>
    <name evidence="2" type="ORF">KTC_49580</name>
    <name evidence="3" type="ORF">KTC_50230</name>
</gene>
<evidence type="ECO:0000313" key="2">
    <source>
        <dbReference type="EMBL" id="BBH90207.1"/>
    </source>
</evidence>
<proteinExistence type="predicted"/>